<name>A0AAD6UUK5_9AGAR</name>
<organism evidence="1 2">
    <name type="scientific">Mycena pura</name>
    <dbReference type="NCBI Taxonomy" id="153505"/>
    <lineage>
        <taxon>Eukaryota</taxon>
        <taxon>Fungi</taxon>
        <taxon>Dikarya</taxon>
        <taxon>Basidiomycota</taxon>
        <taxon>Agaricomycotina</taxon>
        <taxon>Agaricomycetes</taxon>
        <taxon>Agaricomycetidae</taxon>
        <taxon>Agaricales</taxon>
        <taxon>Marasmiineae</taxon>
        <taxon>Mycenaceae</taxon>
        <taxon>Mycena</taxon>
    </lineage>
</organism>
<proteinExistence type="predicted"/>
<gene>
    <name evidence="1" type="ORF">GGX14DRAFT_479842</name>
</gene>
<dbReference type="Proteomes" id="UP001219525">
    <property type="component" value="Unassembled WGS sequence"/>
</dbReference>
<feature type="non-terminal residue" evidence="1">
    <location>
        <position position="253"/>
    </location>
</feature>
<dbReference type="AlphaFoldDB" id="A0AAD6UUK5"/>
<evidence type="ECO:0000313" key="1">
    <source>
        <dbReference type="EMBL" id="KAJ7192679.1"/>
    </source>
</evidence>
<dbReference type="CDD" id="cd21037">
    <property type="entry name" value="MLKL_NTD"/>
    <property type="match status" value="1"/>
</dbReference>
<keyword evidence="2" id="KW-1185">Reference proteome</keyword>
<protein>
    <submittedName>
        <fullName evidence="1">Uncharacterized protein</fullName>
    </submittedName>
</protein>
<sequence length="253" mass="27963">MNLRPAGRHKGWAPAAFGDSSSEFTEPRLTVESSDAIRTALTLLKESTDVFTPLKSVVGGVLAVWDLAERISAADENAQALAWRLVGILDAIYNAVGAGGSAISPGMLQDILNFEELLREISMAMAAQLKPGRFRRMLRLRKHESRLTRFTSRVDTAFEAFKIGSSTRIELTMQKVQGDLSSAASVIEHTNVAVEKIQTLTRELAQANIRLRGEVHILRSVVLFGISQYLFRTQRGSVCTAPPLLMLYTSRRY</sequence>
<reference evidence="1" key="1">
    <citation type="submission" date="2023-03" db="EMBL/GenBank/DDBJ databases">
        <title>Massive genome expansion in bonnet fungi (Mycena s.s.) driven by repeated elements and novel gene families across ecological guilds.</title>
        <authorList>
            <consortium name="Lawrence Berkeley National Laboratory"/>
            <person name="Harder C.B."/>
            <person name="Miyauchi S."/>
            <person name="Viragh M."/>
            <person name="Kuo A."/>
            <person name="Thoen E."/>
            <person name="Andreopoulos B."/>
            <person name="Lu D."/>
            <person name="Skrede I."/>
            <person name="Drula E."/>
            <person name="Henrissat B."/>
            <person name="Morin E."/>
            <person name="Kohler A."/>
            <person name="Barry K."/>
            <person name="LaButti K."/>
            <person name="Morin E."/>
            <person name="Salamov A."/>
            <person name="Lipzen A."/>
            <person name="Mereny Z."/>
            <person name="Hegedus B."/>
            <person name="Baldrian P."/>
            <person name="Stursova M."/>
            <person name="Weitz H."/>
            <person name="Taylor A."/>
            <person name="Grigoriev I.V."/>
            <person name="Nagy L.G."/>
            <person name="Martin F."/>
            <person name="Kauserud H."/>
        </authorList>
    </citation>
    <scope>NUCLEOTIDE SEQUENCE</scope>
    <source>
        <strain evidence="1">9144</strain>
    </source>
</reference>
<comment type="caution">
    <text evidence="1">The sequence shown here is derived from an EMBL/GenBank/DDBJ whole genome shotgun (WGS) entry which is preliminary data.</text>
</comment>
<dbReference type="InterPro" id="IPR059179">
    <property type="entry name" value="MLKL-like_MCAfunc"/>
</dbReference>
<accession>A0AAD6UUK5</accession>
<evidence type="ECO:0000313" key="2">
    <source>
        <dbReference type="Proteomes" id="UP001219525"/>
    </source>
</evidence>
<dbReference type="EMBL" id="JARJCW010000117">
    <property type="protein sequence ID" value="KAJ7192679.1"/>
    <property type="molecule type" value="Genomic_DNA"/>
</dbReference>